<dbReference type="Proteomes" id="UP000298663">
    <property type="component" value="Unassembled WGS sequence"/>
</dbReference>
<evidence type="ECO:0000313" key="2">
    <source>
        <dbReference type="EMBL" id="TKR64194.1"/>
    </source>
</evidence>
<dbReference type="EMBL" id="AZBU02000009">
    <property type="protein sequence ID" value="TKR64194.1"/>
    <property type="molecule type" value="Genomic_DNA"/>
</dbReference>
<evidence type="ECO:0000313" key="3">
    <source>
        <dbReference type="Proteomes" id="UP000298663"/>
    </source>
</evidence>
<comment type="caution">
    <text evidence="2">The sequence shown here is derived from an EMBL/GenBank/DDBJ whole genome shotgun (WGS) entry which is preliminary data.</text>
</comment>
<protein>
    <submittedName>
        <fullName evidence="2">Uncharacterized protein</fullName>
    </submittedName>
</protein>
<proteinExistence type="predicted"/>
<accession>A0A4U5M5S3</accession>
<sequence length="162" mass="18450">MSAYSLNGAESPFPIGDIPVSPGFDDDDQTPRAQITIGNEEEFRRAPRLRLQGRSLSARDPSFDFDSPTRISPLKPKGRLLPTTPPEDTLMFEKNSRSQHQHGFWQLSPSEERIRRTRRQLSVNDEYDYGGRRGSRGLEGGWKLRDWVLRTKQSGSLEGVHI</sequence>
<reference evidence="2 3" key="1">
    <citation type="journal article" date="2015" name="Genome Biol.">
        <title>Comparative genomics of Steinernema reveals deeply conserved gene regulatory networks.</title>
        <authorList>
            <person name="Dillman A.R."/>
            <person name="Macchietto M."/>
            <person name="Porter C.F."/>
            <person name="Rogers A."/>
            <person name="Williams B."/>
            <person name="Antoshechkin I."/>
            <person name="Lee M.M."/>
            <person name="Goodwin Z."/>
            <person name="Lu X."/>
            <person name="Lewis E.E."/>
            <person name="Goodrich-Blair H."/>
            <person name="Stock S.P."/>
            <person name="Adams B.J."/>
            <person name="Sternberg P.W."/>
            <person name="Mortazavi A."/>
        </authorList>
    </citation>
    <scope>NUCLEOTIDE SEQUENCE [LARGE SCALE GENOMIC DNA]</scope>
    <source>
        <strain evidence="2 3">ALL</strain>
    </source>
</reference>
<organism evidence="2 3">
    <name type="scientific">Steinernema carpocapsae</name>
    <name type="common">Entomopathogenic nematode</name>
    <dbReference type="NCBI Taxonomy" id="34508"/>
    <lineage>
        <taxon>Eukaryota</taxon>
        <taxon>Metazoa</taxon>
        <taxon>Ecdysozoa</taxon>
        <taxon>Nematoda</taxon>
        <taxon>Chromadorea</taxon>
        <taxon>Rhabditida</taxon>
        <taxon>Tylenchina</taxon>
        <taxon>Panagrolaimomorpha</taxon>
        <taxon>Strongyloidoidea</taxon>
        <taxon>Steinernematidae</taxon>
        <taxon>Steinernema</taxon>
    </lineage>
</organism>
<name>A0A4U5M5S3_STECR</name>
<gene>
    <name evidence="2" type="ORF">L596_024772</name>
</gene>
<keyword evidence="3" id="KW-1185">Reference proteome</keyword>
<dbReference type="AlphaFoldDB" id="A0A4U5M5S3"/>
<reference evidence="2 3" key="2">
    <citation type="journal article" date="2019" name="G3 (Bethesda)">
        <title>Hybrid Assembly of the Genome of the Entomopathogenic Nematode Steinernema carpocapsae Identifies the X-Chromosome.</title>
        <authorList>
            <person name="Serra L."/>
            <person name="Macchietto M."/>
            <person name="Macias-Munoz A."/>
            <person name="McGill C.J."/>
            <person name="Rodriguez I.M."/>
            <person name="Rodriguez B."/>
            <person name="Murad R."/>
            <person name="Mortazavi A."/>
        </authorList>
    </citation>
    <scope>NUCLEOTIDE SEQUENCE [LARGE SCALE GENOMIC DNA]</scope>
    <source>
        <strain evidence="2 3">ALL</strain>
    </source>
</reference>
<feature type="region of interest" description="Disordered" evidence="1">
    <location>
        <begin position="1"/>
        <end position="87"/>
    </location>
</feature>
<evidence type="ECO:0000256" key="1">
    <source>
        <dbReference type="SAM" id="MobiDB-lite"/>
    </source>
</evidence>